<protein>
    <submittedName>
        <fullName evidence="3">Uncharacterized protein</fullName>
    </submittedName>
</protein>
<proteinExistence type="predicted"/>
<dbReference type="PROSITE" id="PS51257">
    <property type="entry name" value="PROKAR_LIPOPROTEIN"/>
    <property type="match status" value="1"/>
</dbReference>
<sequence>MRSHHTIRIGIAVATGALAAGCGASSSAGPAASAAPSQAASAASTAPSSPESGPATSGASARPSSPSAGTSGPAALPTLTRPVKPPKNPTDTVPNTGWVLGVVTRGGSGPCYGFTADNGTQFALHSTDGITLTTGGRVKVKLTTTMLKIYCGPGQLMAMTAAEPIG</sequence>
<feature type="signal peptide" evidence="2">
    <location>
        <begin position="1"/>
        <end position="19"/>
    </location>
</feature>
<feature type="region of interest" description="Disordered" evidence="1">
    <location>
        <begin position="22"/>
        <end position="94"/>
    </location>
</feature>
<name>A0ABY8WIB0_9ACTN</name>
<reference evidence="3 4" key="1">
    <citation type="submission" date="2023-06" db="EMBL/GenBank/DDBJ databases">
        <authorList>
            <person name="Yushchuk O."/>
            <person name="Binda E."/>
            <person name="Ruckert-Reed C."/>
            <person name="Fedorenko V."/>
            <person name="Kalinowski J."/>
            <person name="Marinelli F."/>
        </authorList>
    </citation>
    <scope>NUCLEOTIDE SEQUENCE [LARGE SCALE GENOMIC DNA]</scope>
    <source>
        <strain evidence="3 4">NRRL 3884</strain>
    </source>
</reference>
<organism evidence="3 4">
    <name type="scientific">Actinoplanes oblitus</name>
    <dbReference type="NCBI Taxonomy" id="3040509"/>
    <lineage>
        <taxon>Bacteria</taxon>
        <taxon>Bacillati</taxon>
        <taxon>Actinomycetota</taxon>
        <taxon>Actinomycetes</taxon>
        <taxon>Micromonosporales</taxon>
        <taxon>Micromonosporaceae</taxon>
        <taxon>Actinoplanes</taxon>
    </lineage>
</organism>
<accession>A0ABY8WIB0</accession>
<feature type="chain" id="PRO_5046369742" evidence="2">
    <location>
        <begin position="20"/>
        <end position="166"/>
    </location>
</feature>
<dbReference type="EMBL" id="CP126980">
    <property type="protein sequence ID" value="WIM96796.1"/>
    <property type="molecule type" value="Genomic_DNA"/>
</dbReference>
<evidence type="ECO:0000256" key="1">
    <source>
        <dbReference type="SAM" id="MobiDB-lite"/>
    </source>
</evidence>
<evidence type="ECO:0000313" key="3">
    <source>
        <dbReference type="EMBL" id="WIM96796.1"/>
    </source>
</evidence>
<keyword evidence="4" id="KW-1185">Reference proteome</keyword>
<dbReference type="RefSeq" id="WP_284918095.1">
    <property type="nucleotide sequence ID" value="NZ_CP126980.1"/>
</dbReference>
<feature type="compositionally biased region" description="Low complexity" evidence="1">
    <location>
        <begin position="22"/>
        <end position="75"/>
    </location>
</feature>
<gene>
    <name evidence="3" type="ORF">ACTOB_000263</name>
</gene>
<keyword evidence="2" id="KW-0732">Signal</keyword>
<evidence type="ECO:0000256" key="2">
    <source>
        <dbReference type="SAM" id="SignalP"/>
    </source>
</evidence>
<dbReference type="Proteomes" id="UP001240150">
    <property type="component" value="Chromosome"/>
</dbReference>
<evidence type="ECO:0000313" key="4">
    <source>
        <dbReference type="Proteomes" id="UP001240150"/>
    </source>
</evidence>